<dbReference type="Gene3D" id="3.30.2310.20">
    <property type="entry name" value="RelE-like"/>
    <property type="match status" value="1"/>
</dbReference>
<gene>
    <name evidence="1" type="ORF">H8891_14755</name>
</gene>
<dbReference type="Proteomes" id="UP000611796">
    <property type="component" value="Unassembled WGS sequence"/>
</dbReference>
<comment type="caution">
    <text evidence="1">The sequence shown here is derived from an EMBL/GenBank/DDBJ whole genome shotgun (WGS) entry which is preliminary data.</text>
</comment>
<evidence type="ECO:0000313" key="1">
    <source>
        <dbReference type="EMBL" id="MBC6005042.1"/>
    </source>
</evidence>
<name>A0ABR7K7P5_9FIRM</name>
<dbReference type="SUPFAM" id="SSF143011">
    <property type="entry name" value="RelE-like"/>
    <property type="match status" value="1"/>
</dbReference>
<evidence type="ECO:0000313" key="2">
    <source>
        <dbReference type="Proteomes" id="UP000611796"/>
    </source>
</evidence>
<organism evidence="1 2">
    <name type="scientific">Paeniclostridium hominis</name>
    <dbReference type="NCBI Taxonomy" id="2764329"/>
    <lineage>
        <taxon>Bacteria</taxon>
        <taxon>Bacillati</taxon>
        <taxon>Bacillota</taxon>
        <taxon>Clostridia</taxon>
        <taxon>Peptostreptococcales</taxon>
        <taxon>Peptostreptococcaceae</taxon>
        <taxon>Paeniclostridium</taxon>
    </lineage>
</organism>
<dbReference type="EMBL" id="JACRWD010000017">
    <property type="protein sequence ID" value="MBC6005042.1"/>
    <property type="molecule type" value="Genomic_DNA"/>
</dbReference>
<dbReference type="InterPro" id="IPR035093">
    <property type="entry name" value="RelE/ParE_toxin_dom_sf"/>
</dbReference>
<sequence length="101" mass="11934">MSNWEFKYSEYFNDDFKNLDGSYKPYVKKAIELIKEKPIPAKRLSGSLHPLLEKKLKGIGIRIIYSVDEIDKVVKFGIIDFRADDKVFKRCEKIYDDLLVR</sequence>
<accession>A0ABR7K7P5</accession>
<protein>
    <submittedName>
        <fullName evidence="1">Uncharacterized protein</fullName>
    </submittedName>
</protein>
<proteinExistence type="predicted"/>
<dbReference type="RefSeq" id="WP_187006994.1">
    <property type="nucleotide sequence ID" value="NZ_JACRWD010000017.1"/>
</dbReference>
<keyword evidence="2" id="KW-1185">Reference proteome</keyword>
<reference evidence="1 2" key="1">
    <citation type="submission" date="2020-08" db="EMBL/GenBank/DDBJ databases">
        <authorList>
            <person name="Liu C."/>
            <person name="Sun Q."/>
        </authorList>
    </citation>
    <scope>NUCLEOTIDE SEQUENCE [LARGE SCALE GENOMIC DNA]</scope>
    <source>
        <strain evidence="1 2">NSJ-45</strain>
    </source>
</reference>